<dbReference type="PANTHER" id="PTHR42993">
    <property type="entry name" value="MAOC-LIKE DEHYDRATASE DOMAIN-CONTAINING PROTEIN"/>
    <property type="match status" value="1"/>
</dbReference>
<name>A0ABP7GXW0_9MICO</name>
<feature type="domain" description="MaoC-like" evidence="2">
    <location>
        <begin position="21"/>
        <end position="124"/>
    </location>
</feature>
<dbReference type="SUPFAM" id="SSF54637">
    <property type="entry name" value="Thioesterase/thiol ester dehydrase-isomerase"/>
    <property type="match status" value="1"/>
</dbReference>
<dbReference type="InterPro" id="IPR002539">
    <property type="entry name" value="MaoC-like_dom"/>
</dbReference>
<comment type="caution">
    <text evidence="3">The sequence shown here is derived from an EMBL/GenBank/DDBJ whole genome shotgun (WGS) entry which is preliminary data.</text>
</comment>
<evidence type="ECO:0000313" key="4">
    <source>
        <dbReference type="Proteomes" id="UP001500540"/>
    </source>
</evidence>
<comment type="similarity">
    <text evidence="1">Belongs to the enoyl-CoA hydratase/isomerase family.</text>
</comment>
<dbReference type="Proteomes" id="UP001500540">
    <property type="component" value="Unassembled WGS sequence"/>
</dbReference>
<keyword evidence="4" id="KW-1185">Reference proteome</keyword>
<dbReference type="EMBL" id="BAABAF010000012">
    <property type="protein sequence ID" value="GAA3776808.1"/>
    <property type="molecule type" value="Genomic_DNA"/>
</dbReference>
<evidence type="ECO:0000256" key="1">
    <source>
        <dbReference type="ARBA" id="ARBA00005254"/>
    </source>
</evidence>
<dbReference type="InterPro" id="IPR039375">
    <property type="entry name" value="NodN-like"/>
</dbReference>
<protein>
    <submittedName>
        <fullName evidence="3">3-hydroxyacyl-thioester dehydratase HtdZ</fullName>
    </submittedName>
</protein>
<dbReference type="PANTHER" id="PTHR42993:SF1">
    <property type="entry name" value="MAOC-LIKE DEHYDRATASE DOMAIN-CONTAINING PROTEIN"/>
    <property type="match status" value="1"/>
</dbReference>
<evidence type="ECO:0000313" key="3">
    <source>
        <dbReference type="EMBL" id="GAA3776808.1"/>
    </source>
</evidence>
<dbReference type="CDD" id="cd03450">
    <property type="entry name" value="NodN"/>
    <property type="match status" value="1"/>
</dbReference>
<reference evidence="4" key="1">
    <citation type="journal article" date="2019" name="Int. J. Syst. Evol. Microbiol.">
        <title>The Global Catalogue of Microorganisms (GCM) 10K type strain sequencing project: providing services to taxonomists for standard genome sequencing and annotation.</title>
        <authorList>
            <consortium name="The Broad Institute Genomics Platform"/>
            <consortium name="The Broad Institute Genome Sequencing Center for Infectious Disease"/>
            <person name="Wu L."/>
            <person name="Ma J."/>
        </authorList>
    </citation>
    <scope>NUCLEOTIDE SEQUENCE [LARGE SCALE GENOMIC DNA]</scope>
    <source>
        <strain evidence="4">JCM 16950</strain>
    </source>
</reference>
<dbReference type="Gene3D" id="3.10.129.10">
    <property type="entry name" value="Hotdog Thioesterase"/>
    <property type="match status" value="1"/>
</dbReference>
<dbReference type="InterPro" id="IPR029069">
    <property type="entry name" value="HotDog_dom_sf"/>
</dbReference>
<dbReference type="Pfam" id="PF01575">
    <property type="entry name" value="MaoC_dehydratas"/>
    <property type="match status" value="1"/>
</dbReference>
<dbReference type="RefSeq" id="WP_344785118.1">
    <property type="nucleotide sequence ID" value="NZ_BAABAF010000012.1"/>
</dbReference>
<proteinExistence type="inferred from homology"/>
<sequence length="166" mass="17790">MELAEPATLLEHAGEVIGIGEAHVTQEMINAFAHATSDHQWVHVDIDRARRGPYGATIAHGFLTLSLIPHFLDQVISVHDVSATINYGLEHVRFPAPVVVGTLLRAEVVLAQAHVVGDGIQAQYQVTITSAASPKPHCVCGAIVRYVRTPGHRDARPGAADEEATT</sequence>
<evidence type="ECO:0000259" key="2">
    <source>
        <dbReference type="Pfam" id="PF01575"/>
    </source>
</evidence>
<accession>A0ABP7GXW0</accession>
<gene>
    <name evidence="3" type="primary">htdZ</name>
    <name evidence="3" type="ORF">GCM10022240_30350</name>
</gene>
<organism evidence="3 4">
    <name type="scientific">Microbacterium kribbense</name>
    <dbReference type="NCBI Taxonomy" id="433645"/>
    <lineage>
        <taxon>Bacteria</taxon>
        <taxon>Bacillati</taxon>
        <taxon>Actinomycetota</taxon>
        <taxon>Actinomycetes</taxon>
        <taxon>Micrococcales</taxon>
        <taxon>Microbacteriaceae</taxon>
        <taxon>Microbacterium</taxon>
    </lineage>
</organism>